<dbReference type="Gene3D" id="3.40.50.300">
    <property type="entry name" value="P-loop containing nucleotide triphosphate hydrolases"/>
    <property type="match status" value="4"/>
</dbReference>
<proteinExistence type="inferred from homology"/>
<feature type="region of interest" description="Disordered" evidence="4">
    <location>
        <begin position="1231"/>
        <end position="1252"/>
    </location>
</feature>
<evidence type="ECO:0000259" key="5">
    <source>
        <dbReference type="SMART" id="SM00382"/>
    </source>
</evidence>
<dbReference type="GO" id="GO:0005524">
    <property type="term" value="F:ATP binding"/>
    <property type="evidence" value="ECO:0007669"/>
    <property type="project" value="UniProtKB-KW"/>
</dbReference>
<evidence type="ECO:0000256" key="4">
    <source>
        <dbReference type="SAM" id="MobiDB-lite"/>
    </source>
</evidence>
<dbReference type="InterPro" id="IPR003593">
    <property type="entry name" value="AAA+_ATPase"/>
</dbReference>
<dbReference type="InterPro" id="IPR041677">
    <property type="entry name" value="DNA2/NAM7_AAA_11"/>
</dbReference>
<evidence type="ECO:0000313" key="7">
    <source>
        <dbReference type="Proteomes" id="UP000807469"/>
    </source>
</evidence>
<dbReference type="InterPro" id="IPR050773">
    <property type="entry name" value="CbxX/CfxQ_RuBisCO_ESX"/>
</dbReference>
<dbReference type="GO" id="GO:0016887">
    <property type="term" value="F:ATP hydrolysis activity"/>
    <property type="evidence" value="ECO:0007669"/>
    <property type="project" value="InterPro"/>
</dbReference>
<dbReference type="InterPro" id="IPR003959">
    <property type="entry name" value="ATPase_AAA_core"/>
</dbReference>
<comment type="similarity">
    <text evidence="1">Belongs to the CbxX/CfxQ family.</text>
</comment>
<dbReference type="EMBL" id="MU155899">
    <property type="protein sequence ID" value="KAF9470634.1"/>
    <property type="molecule type" value="Genomic_DNA"/>
</dbReference>
<dbReference type="InterPro" id="IPR047187">
    <property type="entry name" value="SF1_C_Upf1"/>
</dbReference>
<organism evidence="6 7">
    <name type="scientific">Pholiota conissans</name>
    <dbReference type="NCBI Taxonomy" id="109636"/>
    <lineage>
        <taxon>Eukaryota</taxon>
        <taxon>Fungi</taxon>
        <taxon>Dikarya</taxon>
        <taxon>Basidiomycota</taxon>
        <taxon>Agaricomycotina</taxon>
        <taxon>Agaricomycetes</taxon>
        <taxon>Agaricomycetidae</taxon>
        <taxon>Agaricales</taxon>
        <taxon>Agaricineae</taxon>
        <taxon>Strophariaceae</taxon>
        <taxon>Pholiota</taxon>
    </lineage>
</organism>
<dbReference type="FunFam" id="3.40.50.300:FF:000216">
    <property type="entry name" value="Type VII secretion ATPase EccA"/>
    <property type="match status" value="1"/>
</dbReference>
<dbReference type="FunFam" id="1.10.8.60:FF:000160">
    <property type="entry name" value="WGS project CABT00000000 data, contig 2.55"/>
    <property type="match status" value="1"/>
</dbReference>
<feature type="domain" description="AAA+ ATPase" evidence="5">
    <location>
        <begin position="1377"/>
        <end position="1513"/>
    </location>
</feature>
<dbReference type="PANTHER" id="PTHR43392">
    <property type="entry name" value="AAA-TYPE ATPASE FAMILY PROTEIN / ANKYRIN REPEAT FAMILY PROTEIN"/>
    <property type="match status" value="1"/>
</dbReference>
<comment type="caution">
    <text evidence="6">The sequence shown here is derived from an EMBL/GenBank/DDBJ whole genome shotgun (WGS) entry which is preliminary data.</text>
</comment>
<sequence>MNANARKLNGLFYAVIDGKANLDTGNNLSFFLQSVCYQPDPVACVDRIIASRCGLGSLQQAVRMKLTPKFFNEEVTPLLIYLQARELKTINGGTYLNDIVLKLVKPAIFWEPFRAAFLKQDLNDKAQQALGWLLHQLCCLPNDIAEPYRTHPETNTIVDYLVSAPALETRTVGQKLKNVLSTFKTVLTTNNRTGAAPGGRHDNDHEDFRKIAIVPTADELSSIELAFLRPADMLLDPETVPTRVAMHLDNQFRLLREDMIYEMREELHVALGKKTGGFHRGLKIAGLDVVGIECGPDNKRMKWGLVLRSPTDLPQLKRFGKDTKARKNHLENARGFLKHQSLACIMSGKEIVAFPTIFRDEVRLAKCPPEIILQFEGHGDTAEKTLQKFRLEKDRVTLIQIDTAVFSYEPILKRLQDTSTLALSSELLFWKEGGLLSLVPHSDTAYPVIDALELNPDMDLQPLLKTNYPVKLDRSQCRSLVCGLSQKLSLIQGPPGLLTFPFIRTGKSFIGALLAKAIYKYTTQRILVVCYTNHALDDALEGCMNMGIAAEDMLRLGGKSTTATEPLKLQNQKFRGPNRTRNQWTIIDNLKAEAESHLRKMQLAFNTYSANRVSFKDLMAYLRLEEPKFFKALSPPNPRDGMTIVGQRGRAIEPSYLIYRWRYNKGADVFTDWVLHDPDTKNVWAMPRDQRRKMWHDWERAVINESILDFCAHAQEYNLIQDKLIRAQSVNNVGLFATKRIVGCTTTAAAKYSDDIQAFNPNVLLVEEAGEILESHILTSLGSETSQVILIGDHKQLRPKVNNYELTIEKGEGYDLNRSLFERLILQKYPHETLKKQHRMRPEISTFVRELTYPELEDAPSTLNRPDILGLQDNIVFIDHDHQEDEFKEIAEKRESDATSSKQNSFETEMILKIVKYLGQQGYGTDDLVILTPYLGQLQNLRNALQKEHDTILGDLDSHDLVRAGLINAAEAKLTRKAIRLATIDNYQGEESDIVIISLTRSNPRRDIGFLFSPERLNVLLSRSRNGLIMIGNMDTFMNARNPKGRELWTRLFNSLRQKKHLYDGLPVKCERHPDKTHIISKATQFEDVCPDGGCREPCGAILSCKIHQCPSKCHQLSDHSKMHCKHEITSLCPSGHSLFSNCSDGPPKDCYRCNRDAELAKKKQERDAQEKKNREKVEQAHLERIDALNDRRIEVQRTREAEQLALQRAVALQQMEEDLAAYVAETARVQPRTSTNLESPPDLQPLDPAPKLHPPFGENVANVVPSMGSNGHQSPEVLLADTNASTSLGGVLMSSDGAASAKPLSRPTIIPKLFPQISLSPSCLEWAHQKKVNGASNFHVDAIMDMIGLEEVKKKLLEMISSIEATKRQNASLTKERFNTVFLGNPGTGKTTVARHYAKFLASMGITPGSHFIETSGSSLANDGVSSAKQMVDDAVKAGGGTIFIDEAYQLTSGHNYGGAAVLDLLLAEMENRVGTLVFILAGYKKEMENFFEHNPGLMSRVPHQLKFEDYKDEELMAIFEDLFKKTFQGRMKVEGGVQGLYGRIVIRRLARRRGNSGFGNARDVQTTFSRVRARQARRLAKTRRAGLKSDDFFLSAEDLIGPDPSQVIGESRAWNQLHGLIGLDAVKQCVASLMCIIQENYQRELIEKEPIELSLNRVFLGSPGTGKTTVAKLYGQILVDLGMLSNGEVIIKNPSDFVGAVLGASEANTKAILASSVGKVLIIDEAYMLYEGGGESGGQSNQFKTTVIDTMVAEIQSVPGEDRCVLLLGYTD</sequence>
<accession>A0A9P6CS24</accession>
<dbReference type="FunFam" id="3.40.50.300:FF:001660">
    <property type="entry name" value="NF-X1 finger and helicase protein, putative"/>
    <property type="match status" value="1"/>
</dbReference>
<dbReference type="GO" id="GO:0004386">
    <property type="term" value="F:helicase activity"/>
    <property type="evidence" value="ECO:0007669"/>
    <property type="project" value="InterPro"/>
</dbReference>
<keyword evidence="2" id="KW-0547">Nucleotide-binding</keyword>
<protein>
    <submittedName>
        <fullName evidence="6">P-loop containing nucleoside triphosphate hydrolase protein</fullName>
    </submittedName>
</protein>
<keyword evidence="6" id="KW-0378">Hydrolase</keyword>
<dbReference type="Pfam" id="PF13086">
    <property type="entry name" value="AAA_11"/>
    <property type="match status" value="1"/>
</dbReference>
<dbReference type="InterPro" id="IPR027417">
    <property type="entry name" value="P-loop_NTPase"/>
</dbReference>
<dbReference type="CDD" id="cd17936">
    <property type="entry name" value="EEXXEc_NFX1"/>
    <property type="match status" value="1"/>
</dbReference>
<reference evidence="6" key="1">
    <citation type="submission" date="2020-11" db="EMBL/GenBank/DDBJ databases">
        <authorList>
            <consortium name="DOE Joint Genome Institute"/>
            <person name="Ahrendt S."/>
            <person name="Riley R."/>
            <person name="Andreopoulos W."/>
            <person name="Labutti K."/>
            <person name="Pangilinan J."/>
            <person name="Ruiz-Duenas F.J."/>
            <person name="Barrasa J.M."/>
            <person name="Sanchez-Garcia M."/>
            <person name="Camarero S."/>
            <person name="Miyauchi S."/>
            <person name="Serrano A."/>
            <person name="Linde D."/>
            <person name="Babiker R."/>
            <person name="Drula E."/>
            <person name="Ayuso-Fernandez I."/>
            <person name="Pacheco R."/>
            <person name="Padilla G."/>
            <person name="Ferreira P."/>
            <person name="Barriuso J."/>
            <person name="Kellner H."/>
            <person name="Castanera R."/>
            <person name="Alfaro M."/>
            <person name="Ramirez L."/>
            <person name="Pisabarro A.G."/>
            <person name="Kuo A."/>
            <person name="Tritt A."/>
            <person name="Lipzen A."/>
            <person name="He G."/>
            <person name="Yan M."/>
            <person name="Ng V."/>
            <person name="Cullen D."/>
            <person name="Martin F."/>
            <person name="Rosso M.-N."/>
            <person name="Henrissat B."/>
            <person name="Hibbett D."/>
            <person name="Martinez A.T."/>
            <person name="Grigoriev I.V."/>
        </authorList>
    </citation>
    <scope>NUCLEOTIDE SEQUENCE</scope>
    <source>
        <strain evidence="6">CIRM-BRFM 674</strain>
    </source>
</reference>
<dbReference type="PRINTS" id="PR00819">
    <property type="entry name" value="CBXCFQXSUPER"/>
</dbReference>
<feature type="non-terminal residue" evidence="6">
    <location>
        <position position="1774"/>
    </location>
</feature>
<dbReference type="SMART" id="SM00382">
    <property type="entry name" value="AAA"/>
    <property type="match status" value="2"/>
</dbReference>
<dbReference type="CDD" id="cd06008">
    <property type="entry name" value="NF-X1-zinc-finger"/>
    <property type="match status" value="1"/>
</dbReference>
<gene>
    <name evidence="6" type="ORF">BDN70DRAFT_869604</name>
</gene>
<dbReference type="CDD" id="cd18808">
    <property type="entry name" value="SF1_C_Upf1"/>
    <property type="match status" value="1"/>
</dbReference>
<dbReference type="InterPro" id="IPR000641">
    <property type="entry name" value="CbxX/CfxQ"/>
</dbReference>
<evidence type="ECO:0000256" key="2">
    <source>
        <dbReference type="ARBA" id="ARBA00022741"/>
    </source>
</evidence>
<dbReference type="Gene3D" id="1.10.8.60">
    <property type="match status" value="1"/>
</dbReference>
<dbReference type="PANTHER" id="PTHR43392:SF2">
    <property type="entry name" value="AAA-TYPE ATPASE FAMILY PROTEIN _ ANKYRIN REPEAT FAMILY PROTEIN"/>
    <property type="match status" value="1"/>
</dbReference>
<dbReference type="Proteomes" id="UP000807469">
    <property type="component" value="Unassembled WGS sequence"/>
</dbReference>
<dbReference type="OrthoDB" id="2423195at2759"/>
<dbReference type="CDD" id="cd00009">
    <property type="entry name" value="AAA"/>
    <property type="match status" value="2"/>
</dbReference>
<dbReference type="Pfam" id="PF13087">
    <property type="entry name" value="AAA_12"/>
    <property type="match status" value="1"/>
</dbReference>
<dbReference type="Pfam" id="PF00004">
    <property type="entry name" value="AAA"/>
    <property type="match status" value="2"/>
</dbReference>
<keyword evidence="7" id="KW-1185">Reference proteome</keyword>
<evidence type="ECO:0000313" key="6">
    <source>
        <dbReference type="EMBL" id="KAF9470634.1"/>
    </source>
</evidence>
<dbReference type="InterPro" id="IPR041679">
    <property type="entry name" value="DNA2/NAM7-like_C"/>
</dbReference>
<feature type="domain" description="AAA+ ATPase" evidence="5">
    <location>
        <begin position="1656"/>
        <end position="1774"/>
    </location>
</feature>
<name>A0A9P6CS24_9AGAR</name>
<dbReference type="Pfam" id="PF17866">
    <property type="entry name" value="AAA_lid_6"/>
    <property type="match status" value="1"/>
</dbReference>
<evidence type="ECO:0000256" key="1">
    <source>
        <dbReference type="ARBA" id="ARBA00010378"/>
    </source>
</evidence>
<keyword evidence="3" id="KW-0067">ATP-binding</keyword>
<evidence type="ECO:0000256" key="3">
    <source>
        <dbReference type="ARBA" id="ARBA00022840"/>
    </source>
</evidence>
<dbReference type="InterPro" id="IPR041627">
    <property type="entry name" value="AAA_lid_6"/>
</dbReference>
<dbReference type="SUPFAM" id="SSF52540">
    <property type="entry name" value="P-loop containing nucleoside triphosphate hydrolases"/>
    <property type="match status" value="3"/>
</dbReference>